<reference evidence="3" key="1">
    <citation type="journal article" date="2019" name="Curr. Biol.">
        <title>Genome Sequence of Striga asiatica Provides Insight into the Evolution of Plant Parasitism.</title>
        <authorList>
            <person name="Yoshida S."/>
            <person name="Kim S."/>
            <person name="Wafula E.K."/>
            <person name="Tanskanen J."/>
            <person name="Kim Y.M."/>
            <person name="Honaas L."/>
            <person name="Yang Z."/>
            <person name="Spallek T."/>
            <person name="Conn C.E."/>
            <person name="Ichihashi Y."/>
            <person name="Cheong K."/>
            <person name="Cui S."/>
            <person name="Der J.P."/>
            <person name="Gundlach H."/>
            <person name="Jiao Y."/>
            <person name="Hori C."/>
            <person name="Ishida J.K."/>
            <person name="Kasahara H."/>
            <person name="Kiba T."/>
            <person name="Kim M.S."/>
            <person name="Koo N."/>
            <person name="Laohavisit A."/>
            <person name="Lee Y.H."/>
            <person name="Lumba S."/>
            <person name="McCourt P."/>
            <person name="Mortimer J.C."/>
            <person name="Mutuku J.M."/>
            <person name="Nomura T."/>
            <person name="Sasaki-Sekimoto Y."/>
            <person name="Seto Y."/>
            <person name="Wang Y."/>
            <person name="Wakatake T."/>
            <person name="Sakakibara H."/>
            <person name="Demura T."/>
            <person name="Yamaguchi S."/>
            <person name="Yoneyama K."/>
            <person name="Manabe R.I."/>
            <person name="Nelson D.C."/>
            <person name="Schulman A.H."/>
            <person name="Timko M.P."/>
            <person name="dePamphilis C.W."/>
            <person name="Choi D."/>
            <person name="Shirasu K."/>
        </authorList>
    </citation>
    <scope>NUCLEOTIDE SEQUENCE [LARGE SCALE GENOMIC DNA]</scope>
    <source>
        <strain evidence="3">cv. UVA1</strain>
    </source>
</reference>
<evidence type="ECO:0000313" key="2">
    <source>
        <dbReference type="EMBL" id="GER39463.1"/>
    </source>
</evidence>
<gene>
    <name evidence="2" type="ORF">STAS_16079</name>
</gene>
<proteinExistence type="predicted"/>
<dbReference type="Proteomes" id="UP000325081">
    <property type="component" value="Unassembled WGS sequence"/>
</dbReference>
<feature type="region of interest" description="Disordered" evidence="1">
    <location>
        <begin position="23"/>
        <end position="58"/>
    </location>
</feature>
<feature type="region of interest" description="Disordered" evidence="1">
    <location>
        <begin position="84"/>
        <end position="103"/>
    </location>
</feature>
<feature type="compositionally biased region" description="Polar residues" evidence="1">
    <location>
        <begin position="40"/>
        <end position="52"/>
    </location>
</feature>
<protein>
    <submittedName>
        <fullName evidence="2">Histone H2B</fullName>
    </submittedName>
</protein>
<evidence type="ECO:0000256" key="1">
    <source>
        <dbReference type="SAM" id="MobiDB-lite"/>
    </source>
</evidence>
<organism evidence="2 3">
    <name type="scientific">Striga asiatica</name>
    <name type="common">Asiatic witchweed</name>
    <name type="synonym">Buchnera asiatica</name>
    <dbReference type="NCBI Taxonomy" id="4170"/>
    <lineage>
        <taxon>Eukaryota</taxon>
        <taxon>Viridiplantae</taxon>
        <taxon>Streptophyta</taxon>
        <taxon>Embryophyta</taxon>
        <taxon>Tracheophyta</taxon>
        <taxon>Spermatophyta</taxon>
        <taxon>Magnoliopsida</taxon>
        <taxon>eudicotyledons</taxon>
        <taxon>Gunneridae</taxon>
        <taxon>Pentapetalae</taxon>
        <taxon>asterids</taxon>
        <taxon>lamiids</taxon>
        <taxon>Lamiales</taxon>
        <taxon>Orobanchaceae</taxon>
        <taxon>Buchnereae</taxon>
        <taxon>Striga</taxon>
    </lineage>
</organism>
<accession>A0A5A7Q2T9</accession>
<comment type="caution">
    <text evidence="2">The sequence shown here is derived from an EMBL/GenBank/DDBJ whole genome shotgun (WGS) entry which is preliminary data.</text>
</comment>
<evidence type="ECO:0000313" key="3">
    <source>
        <dbReference type="Proteomes" id="UP000325081"/>
    </source>
</evidence>
<dbReference type="EMBL" id="BKCP01005661">
    <property type="protein sequence ID" value="GER39463.1"/>
    <property type="molecule type" value="Genomic_DNA"/>
</dbReference>
<keyword evidence="3" id="KW-1185">Reference proteome</keyword>
<feature type="compositionally biased region" description="Low complexity" evidence="1">
    <location>
        <begin position="87"/>
        <end position="103"/>
    </location>
</feature>
<name>A0A5A7Q2T9_STRAF</name>
<dbReference type="AlphaFoldDB" id="A0A5A7Q2T9"/>
<sequence>MVGGLAQSGCSVLTMLDYNWATSSSKPRVADDSPAEATPIKNTHGNYASSFTHGKKRTVPSRGIQNALRLVLRGDLCFCNVLGGPQTNNTRRTNTSSNARSPSSVGLEIQEAHNQQLQQDVAQIRRMVNSSMRV</sequence>